<name>A0A0F7PC04_9EURY</name>
<evidence type="ECO:0000313" key="3">
    <source>
        <dbReference type="EMBL" id="ALG83124.1"/>
    </source>
</evidence>
<reference evidence="2 5" key="1">
    <citation type="submission" date="2014-06" db="EMBL/GenBank/DDBJ databases">
        <title>Secret life of haloarchaea: discovery of obligatory anaerobic haloarchaea growing by dissimilatory sulfur reduction.</title>
        <authorList>
            <person name="Sorokin D.Y."/>
            <person name="Kublanov I.V."/>
            <person name="Gavrilov S.N."/>
            <person name="Ferrer M."/>
            <person name="Golyshin P.N."/>
            <person name="Messina E."/>
            <person name="La Cono V."/>
            <person name="Yakimov M.M."/>
        </authorList>
    </citation>
    <scope>NUCLEOTIDE SEQUENCE [LARGE SCALE GENOMIC DNA]</scope>
    <source>
        <strain evidence="2 5">HSR2</strain>
        <plasmid evidence="2 5">pHSR2-01</plasmid>
    </source>
</reference>
<feature type="region of interest" description="Disordered" evidence="1">
    <location>
        <begin position="45"/>
        <end position="64"/>
    </location>
</feature>
<sequence>MKGIFQIASRRSTPRCSATIPNLDASWVLVSRTKGMISSILSLSGFSSSNSNSNSSTRSSMRSFSSVEVISRLIFS</sequence>
<evidence type="ECO:0000313" key="2">
    <source>
        <dbReference type="EMBL" id="AKH98681.1"/>
    </source>
</evidence>
<evidence type="ECO:0000256" key="1">
    <source>
        <dbReference type="SAM" id="MobiDB-lite"/>
    </source>
</evidence>
<dbReference type="KEGG" id="hsf:HLASA_3056"/>
<keyword evidence="5" id="KW-1185">Reference proteome</keyword>
<dbReference type="KEGG" id="hsu:HLASF_3055"/>
<protein>
    <submittedName>
        <fullName evidence="2">Uncharacterized protein</fullName>
    </submittedName>
</protein>
<dbReference type="AlphaFoldDB" id="A0A0F7PC04"/>
<dbReference type="HOGENOM" id="CLU_2645728_0_0_2"/>
<reference evidence="4" key="2">
    <citation type="submission" date="2015-05" db="EMBL/GenBank/DDBJ databases">
        <title>Complete genome sequence of Halanaeroarchaeum sulfurireducens type strain M27-SA2, a sulfate-reducer haloarchaeon from marine anoxic lake Medee.</title>
        <authorList>
            <person name="Messina E."/>
            <person name="Kublanov I.V."/>
            <person name="Toshchakov S."/>
            <person name="Arcadi E."/>
            <person name="La Spada G."/>
            <person name="La Cono V."/>
            <person name="Yakimov M.M."/>
        </authorList>
    </citation>
    <scope>NUCLEOTIDE SEQUENCE [LARGE SCALE GENOMIC DNA]</scope>
    <source>
        <strain evidence="4">M27-SA2</strain>
        <plasmid evidence="4">Plasmid pM27-SA2-01</plasmid>
    </source>
</reference>
<accession>A0A0F7PC04</accession>
<organism evidence="2 5">
    <name type="scientific">Halanaeroarchaeum sulfurireducens</name>
    <dbReference type="NCBI Taxonomy" id="1604004"/>
    <lineage>
        <taxon>Archaea</taxon>
        <taxon>Methanobacteriati</taxon>
        <taxon>Methanobacteriota</taxon>
        <taxon>Stenosarchaea group</taxon>
        <taxon>Halobacteria</taxon>
        <taxon>Halobacteriales</taxon>
        <taxon>Halobacteriaceae</taxon>
        <taxon>Halanaeroarchaeum</taxon>
    </lineage>
</organism>
<geneLocation type="plasmid" evidence="2 5">
    <name>pHSR2-01</name>
</geneLocation>
<keyword evidence="2" id="KW-0614">Plasmid</keyword>
<proteinExistence type="predicted"/>
<gene>
    <name evidence="3" type="ORF">HLASA_3056</name>
    <name evidence="2" type="ORF">HLASF_3055</name>
</gene>
<dbReference type="EMBL" id="CP011565">
    <property type="protein sequence ID" value="ALG83124.1"/>
    <property type="molecule type" value="Genomic_DNA"/>
</dbReference>
<evidence type="ECO:0000313" key="4">
    <source>
        <dbReference type="Proteomes" id="UP000060390"/>
    </source>
</evidence>
<dbReference type="Proteomes" id="UP000060390">
    <property type="component" value="Plasmid pM27-SA2-01"/>
</dbReference>
<reference evidence="3 4" key="3">
    <citation type="journal article" date="2016" name="Stand. Genomic Sci.">
        <title>Complete genome sequence of 'Halanaeroarchaeum sulfurireducens' M27-SA2, a sulfur-reducing and acetate-oxidizing haloarchaeon from the deep-sea hypersaline anoxic lake Medee.</title>
        <authorList>
            <person name="Messina E."/>
            <person name="Sorokin D.Y."/>
            <person name="Kublanov I.V."/>
            <person name="Toshchakov S."/>
            <person name="Lopatina A."/>
            <person name="Arcadi E."/>
            <person name="Smedile F."/>
            <person name="La Spada G."/>
            <person name="La Cono V."/>
            <person name="Yakimov M.M."/>
        </authorList>
    </citation>
    <scope>NUCLEOTIDE SEQUENCE [LARGE SCALE GENOMIC DNA]</scope>
    <source>
        <strain evidence="3 4">M27-SA2</strain>
        <plasmid evidence="4">Plasmid pM27-SA2-01</plasmid>
        <plasmid evidence="3">pM27-SA2-01</plasmid>
    </source>
</reference>
<geneLocation type="plasmid" evidence="3 4">
    <name>pM27-SA2-01</name>
</geneLocation>
<evidence type="ECO:0000313" key="5">
    <source>
        <dbReference type="Proteomes" id="UP000069906"/>
    </source>
</evidence>
<dbReference type="Proteomes" id="UP000069906">
    <property type="component" value="Plasmid pHSR2-01"/>
</dbReference>
<dbReference type="EMBL" id="CP008875">
    <property type="protein sequence ID" value="AKH98681.1"/>
    <property type="molecule type" value="Genomic_DNA"/>
</dbReference>